<name>A0A9J6D6I0_RHIMP</name>
<comment type="caution">
    <text evidence="2">The sequence shown here is derived from an EMBL/GenBank/DDBJ whole genome shotgun (WGS) entry which is preliminary data.</text>
</comment>
<dbReference type="Proteomes" id="UP000821866">
    <property type="component" value="Chromosome 9"/>
</dbReference>
<evidence type="ECO:0000313" key="3">
    <source>
        <dbReference type="Proteomes" id="UP000821866"/>
    </source>
</evidence>
<dbReference type="GO" id="GO:0050660">
    <property type="term" value="F:flavin adenine dinucleotide binding"/>
    <property type="evidence" value="ECO:0007669"/>
    <property type="project" value="InterPro"/>
</dbReference>
<evidence type="ECO:0000313" key="2">
    <source>
        <dbReference type="EMBL" id="KAH8009650.1"/>
    </source>
</evidence>
<dbReference type="Gene3D" id="3.50.50.60">
    <property type="entry name" value="FAD/NAD(P)-binding domain"/>
    <property type="match status" value="1"/>
</dbReference>
<proteinExistence type="inferred from homology"/>
<dbReference type="PANTHER" id="PTHR11552">
    <property type="entry name" value="GLUCOSE-METHANOL-CHOLINE GMC OXIDOREDUCTASE"/>
    <property type="match status" value="1"/>
</dbReference>
<dbReference type="VEuPathDB" id="VectorBase:LOC119183420"/>
<organism evidence="2 3">
    <name type="scientific">Rhipicephalus microplus</name>
    <name type="common">Cattle tick</name>
    <name type="synonym">Boophilus microplus</name>
    <dbReference type="NCBI Taxonomy" id="6941"/>
    <lineage>
        <taxon>Eukaryota</taxon>
        <taxon>Metazoa</taxon>
        <taxon>Ecdysozoa</taxon>
        <taxon>Arthropoda</taxon>
        <taxon>Chelicerata</taxon>
        <taxon>Arachnida</taxon>
        <taxon>Acari</taxon>
        <taxon>Parasitiformes</taxon>
        <taxon>Ixodida</taxon>
        <taxon>Ixodoidea</taxon>
        <taxon>Ixodidae</taxon>
        <taxon>Rhipicephalinae</taxon>
        <taxon>Rhipicephalus</taxon>
        <taxon>Boophilus</taxon>
    </lineage>
</organism>
<protein>
    <recommendedName>
        <fullName evidence="4">Glucose-methanol-choline oxidoreductase N-terminal domain-containing protein</fullName>
    </recommendedName>
</protein>
<dbReference type="GO" id="GO:0016491">
    <property type="term" value="F:oxidoreductase activity"/>
    <property type="evidence" value="ECO:0007669"/>
    <property type="project" value="TreeGrafter"/>
</dbReference>
<sequence length="134" mass="14514">MSGNLDFMVYALWGRGAALQSELGLFIALVNLVIHLPFTDLPLLQHYELGELRSQYHYVIVGGGSAECVIANRLSANPNVAVLLLEAGGLETASRQIPAAAPFNLRGHDDWDYHSVPQSNAALSFREQAGTLLP</sequence>
<keyword evidence="3" id="KW-1185">Reference proteome</keyword>
<dbReference type="EMBL" id="JABSTU010000011">
    <property type="protein sequence ID" value="KAH8009650.1"/>
    <property type="molecule type" value="Genomic_DNA"/>
</dbReference>
<reference evidence="2" key="1">
    <citation type="journal article" date="2020" name="Cell">
        <title>Large-Scale Comparative Analyses of Tick Genomes Elucidate Their Genetic Diversity and Vector Capacities.</title>
        <authorList>
            <consortium name="Tick Genome and Microbiome Consortium (TIGMIC)"/>
            <person name="Jia N."/>
            <person name="Wang J."/>
            <person name="Shi W."/>
            <person name="Du L."/>
            <person name="Sun Y."/>
            <person name="Zhan W."/>
            <person name="Jiang J.F."/>
            <person name="Wang Q."/>
            <person name="Zhang B."/>
            <person name="Ji P."/>
            <person name="Bell-Sakyi L."/>
            <person name="Cui X.M."/>
            <person name="Yuan T.T."/>
            <person name="Jiang B.G."/>
            <person name="Yang W.F."/>
            <person name="Lam T.T."/>
            <person name="Chang Q.C."/>
            <person name="Ding S.J."/>
            <person name="Wang X.J."/>
            <person name="Zhu J.G."/>
            <person name="Ruan X.D."/>
            <person name="Zhao L."/>
            <person name="Wei J.T."/>
            <person name="Ye R.Z."/>
            <person name="Que T.C."/>
            <person name="Du C.H."/>
            <person name="Zhou Y.H."/>
            <person name="Cheng J.X."/>
            <person name="Dai P.F."/>
            <person name="Guo W.B."/>
            <person name="Han X.H."/>
            <person name="Huang E.J."/>
            <person name="Li L.F."/>
            <person name="Wei W."/>
            <person name="Gao Y.C."/>
            <person name="Liu J.Z."/>
            <person name="Shao H.Z."/>
            <person name="Wang X."/>
            <person name="Wang C.C."/>
            <person name="Yang T.C."/>
            <person name="Huo Q.B."/>
            <person name="Li W."/>
            <person name="Chen H.Y."/>
            <person name="Chen S.E."/>
            <person name="Zhou L.G."/>
            <person name="Ni X.B."/>
            <person name="Tian J.H."/>
            <person name="Sheng Y."/>
            <person name="Liu T."/>
            <person name="Pan Y.S."/>
            <person name="Xia L.Y."/>
            <person name="Li J."/>
            <person name="Zhao F."/>
            <person name="Cao W.C."/>
        </authorList>
    </citation>
    <scope>NUCLEOTIDE SEQUENCE</scope>
    <source>
        <strain evidence="2">Rmic-2018</strain>
    </source>
</reference>
<dbReference type="Gene3D" id="3.30.560.10">
    <property type="entry name" value="Glucose Oxidase, domain 3"/>
    <property type="match status" value="1"/>
</dbReference>
<dbReference type="InterPro" id="IPR036188">
    <property type="entry name" value="FAD/NAD-bd_sf"/>
</dbReference>
<evidence type="ECO:0008006" key="4">
    <source>
        <dbReference type="Google" id="ProtNLM"/>
    </source>
</evidence>
<reference evidence="2" key="2">
    <citation type="submission" date="2021-09" db="EMBL/GenBank/DDBJ databases">
        <authorList>
            <person name="Jia N."/>
            <person name="Wang J."/>
            <person name="Shi W."/>
            <person name="Du L."/>
            <person name="Sun Y."/>
            <person name="Zhan W."/>
            <person name="Jiang J."/>
            <person name="Wang Q."/>
            <person name="Zhang B."/>
            <person name="Ji P."/>
            <person name="Sakyi L.B."/>
            <person name="Cui X."/>
            <person name="Yuan T."/>
            <person name="Jiang B."/>
            <person name="Yang W."/>
            <person name="Lam T.T.-Y."/>
            <person name="Chang Q."/>
            <person name="Ding S."/>
            <person name="Wang X."/>
            <person name="Zhu J."/>
            <person name="Ruan X."/>
            <person name="Zhao L."/>
            <person name="Wei J."/>
            <person name="Que T."/>
            <person name="Du C."/>
            <person name="Cheng J."/>
            <person name="Dai P."/>
            <person name="Han X."/>
            <person name="Huang E."/>
            <person name="Gao Y."/>
            <person name="Liu J."/>
            <person name="Shao H."/>
            <person name="Ye R."/>
            <person name="Li L."/>
            <person name="Wei W."/>
            <person name="Wang X."/>
            <person name="Wang C."/>
            <person name="Huo Q."/>
            <person name="Li W."/>
            <person name="Guo W."/>
            <person name="Chen H."/>
            <person name="Chen S."/>
            <person name="Zhou L."/>
            <person name="Zhou L."/>
            <person name="Ni X."/>
            <person name="Tian J."/>
            <person name="Zhou Y."/>
            <person name="Sheng Y."/>
            <person name="Liu T."/>
            <person name="Pan Y."/>
            <person name="Xia L."/>
            <person name="Li J."/>
            <person name="Zhao F."/>
            <person name="Cao W."/>
        </authorList>
    </citation>
    <scope>NUCLEOTIDE SEQUENCE</scope>
    <source>
        <strain evidence="2">Rmic-2018</strain>
        <tissue evidence="2">Larvae</tissue>
    </source>
</reference>
<dbReference type="AlphaFoldDB" id="A0A9J6D6I0"/>
<dbReference type="PANTHER" id="PTHR11552:SF147">
    <property type="entry name" value="CHOLINE DEHYDROGENASE, MITOCHONDRIAL"/>
    <property type="match status" value="1"/>
</dbReference>
<evidence type="ECO:0000256" key="1">
    <source>
        <dbReference type="ARBA" id="ARBA00010790"/>
    </source>
</evidence>
<dbReference type="InterPro" id="IPR012132">
    <property type="entry name" value="GMC_OxRdtase"/>
</dbReference>
<gene>
    <name evidence="2" type="ORF">HPB51_018947</name>
</gene>
<dbReference type="SUPFAM" id="SSF51905">
    <property type="entry name" value="FAD/NAD(P)-binding domain"/>
    <property type="match status" value="1"/>
</dbReference>
<comment type="similarity">
    <text evidence="1">Belongs to the GMC oxidoreductase family.</text>
</comment>
<accession>A0A9J6D6I0</accession>